<dbReference type="Proteomes" id="UP000784128">
    <property type="component" value="Unassembled WGS sequence"/>
</dbReference>
<name>A0ABS5U6I1_9BACT</name>
<dbReference type="PANTHER" id="PTHR44757:SF2">
    <property type="entry name" value="BIOFILM ARCHITECTURE MAINTENANCE PROTEIN MBAA"/>
    <property type="match status" value="1"/>
</dbReference>
<keyword evidence="1" id="KW-0812">Transmembrane</keyword>
<comment type="caution">
    <text evidence="7">The sequence shown here is derived from an EMBL/GenBank/DDBJ whole genome shotgun (WGS) entry which is preliminary data.</text>
</comment>
<dbReference type="Pfam" id="PF08448">
    <property type="entry name" value="PAS_4"/>
    <property type="match status" value="1"/>
</dbReference>
<evidence type="ECO:0000259" key="4">
    <source>
        <dbReference type="PROSITE" id="PS50883"/>
    </source>
</evidence>
<dbReference type="InterPro" id="IPR013656">
    <property type="entry name" value="PAS_4"/>
</dbReference>
<dbReference type="PROSITE" id="PS50887">
    <property type="entry name" value="GGDEF"/>
    <property type="match status" value="1"/>
</dbReference>
<dbReference type="SMART" id="SM00304">
    <property type="entry name" value="HAMP"/>
    <property type="match status" value="1"/>
</dbReference>
<protein>
    <submittedName>
        <fullName evidence="7">EAL domain-containing protein</fullName>
    </submittedName>
</protein>
<feature type="domain" description="EAL" evidence="4">
    <location>
        <begin position="697"/>
        <end position="953"/>
    </location>
</feature>
<evidence type="ECO:0000313" key="8">
    <source>
        <dbReference type="Proteomes" id="UP000784128"/>
    </source>
</evidence>
<evidence type="ECO:0000259" key="3">
    <source>
        <dbReference type="PROSITE" id="PS50113"/>
    </source>
</evidence>
<dbReference type="Pfam" id="PF08447">
    <property type="entry name" value="PAS_3"/>
    <property type="match status" value="1"/>
</dbReference>
<dbReference type="SMART" id="SM00052">
    <property type="entry name" value="EAL"/>
    <property type="match status" value="1"/>
</dbReference>
<gene>
    <name evidence="7" type="ORF">KJB30_05750</name>
</gene>
<dbReference type="InterPro" id="IPR029787">
    <property type="entry name" value="Nucleotide_cyclase"/>
</dbReference>
<dbReference type="Pfam" id="PF00672">
    <property type="entry name" value="HAMP"/>
    <property type="match status" value="1"/>
</dbReference>
<dbReference type="SUPFAM" id="SSF55785">
    <property type="entry name" value="PYP-like sensor domain (PAS domain)"/>
    <property type="match status" value="2"/>
</dbReference>
<dbReference type="InterPro" id="IPR052155">
    <property type="entry name" value="Biofilm_reg_signaling"/>
</dbReference>
<dbReference type="SUPFAM" id="SSF141868">
    <property type="entry name" value="EAL domain-like"/>
    <property type="match status" value="1"/>
</dbReference>
<dbReference type="InterPro" id="IPR003660">
    <property type="entry name" value="HAMP_dom"/>
</dbReference>
<dbReference type="NCBIfam" id="TIGR00254">
    <property type="entry name" value="GGDEF"/>
    <property type="match status" value="1"/>
</dbReference>
<evidence type="ECO:0000259" key="6">
    <source>
        <dbReference type="PROSITE" id="PS50887"/>
    </source>
</evidence>
<dbReference type="PROSITE" id="PS50112">
    <property type="entry name" value="PAS"/>
    <property type="match status" value="1"/>
</dbReference>
<feature type="domain" description="PAC" evidence="3">
    <location>
        <begin position="469"/>
        <end position="521"/>
    </location>
</feature>
<dbReference type="InterPro" id="IPR043128">
    <property type="entry name" value="Rev_trsase/Diguanyl_cyclase"/>
</dbReference>
<feature type="domain" description="GGDEF" evidence="6">
    <location>
        <begin position="555"/>
        <end position="688"/>
    </location>
</feature>
<keyword evidence="1" id="KW-1133">Transmembrane helix</keyword>
<dbReference type="Gene3D" id="3.20.20.450">
    <property type="entry name" value="EAL domain"/>
    <property type="match status" value="1"/>
</dbReference>
<reference evidence="7 8" key="1">
    <citation type="submission" date="2021-05" db="EMBL/GenBank/DDBJ databases">
        <title>The draft genome of Geobacter chapellei DSM 13688.</title>
        <authorList>
            <person name="Xu Z."/>
            <person name="Masuda Y."/>
            <person name="Itoh H."/>
            <person name="Senoo K."/>
        </authorList>
    </citation>
    <scope>NUCLEOTIDE SEQUENCE [LARGE SCALE GENOMIC DNA]</scope>
    <source>
        <strain evidence="7 8">DSM 13688</strain>
    </source>
</reference>
<dbReference type="InterPro" id="IPR000700">
    <property type="entry name" value="PAS-assoc_C"/>
</dbReference>
<dbReference type="SMART" id="SM00267">
    <property type="entry name" value="GGDEF"/>
    <property type="match status" value="1"/>
</dbReference>
<keyword evidence="1" id="KW-0472">Membrane</keyword>
<dbReference type="NCBIfam" id="TIGR00229">
    <property type="entry name" value="sensory_box"/>
    <property type="match status" value="2"/>
</dbReference>
<dbReference type="CDD" id="cd00130">
    <property type="entry name" value="PAS"/>
    <property type="match status" value="2"/>
</dbReference>
<dbReference type="Gene3D" id="3.30.70.270">
    <property type="match status" value="1"/>
</dbReference>
<dbReference type="CDD" id="cd06225">
    <property type="entry name" value="HAMP"/>
    <property type="match status" value="1"/>
</dbReference>
<evidence type="ECO:0000259" key="5">
    <source>
        <dbReference type="PROSITE" id="PS50885"/>
    </source>
</evidence>
<dbReference type="PROSITE" id="PS50113">
    <property type="entry name" value="PAC"/>
    <property type="match status" value="2"/>
</dbReference>
<evidence type="ECO:0000313" key="7">
    <source>
        <dbReference type="EMBL" id="MBT1071275.1"/>
    </source>
</evidence>
<dbReference type="CDD" id="cd01948">
    <property type="entry name" value="EAL"/>
    <property type="match status" value="1"/>
</dbReference>
<dbReference type="Pfam" id="PF00990">
    <property type="entry name" value="GGDEF"/>
    <property type="match status" value="1"/>
</dbReference>
<dbReference type="InterPro" id="IPR035965">
    <property type="entry name" value="PAS-like_dom_sf"/>
</dbReference>
<organism evidence="7 8">
    <name type="scientific">Pelotalea chapellei</name>
    <dbReference type="NCBI Taxonomy" id="44671"/>
    <lineage>
        <taxon>Bacteria</taxon>
        <taxon>Pseudomonadati</taxon>
        <taxon>Thermodesulfobacteriota</taxon>
        <taxon>Desulfuromonadia</taxon>
        <taxon>Geobacterales</taxon>
        <taxon>Geobacteraceae</taxon>
        <taxon>Pelotalea</taxon>
    </lineage>
</organism>
<feature type="domain" description="PAS" evidence="2">
    <location>
        <begin position="393"/>
        <end position="465"/>
    </location>
</feature>
<feature type="domain" description="HAMP" evidence="5">
    <location>
        <begin position="196"/>
        <end position="248"/>
    </location>
</feature>
<dbReference type="SMART" id="SM00091">
    <property type="entry name" value="PAS"/>
    <property type="match status" value="2"/>
</dbReference>
<dbReference type="SUPFAM" id="SSF158472">
    <property type="entry name" value="HAMP domain-like"/>
    <property type="match status" value="1"/>
</dbReference>
<proteinExistence type="predicted"/>
<dbReference type="InterPro" id="IPR000014">
    <property type="entry name" value="PAS"/>
</dbReference>
<dbReference type="PROSITE" id="PS50885">
    <property type="entry name" value="HAMP"/>
    <property type="match status" value="1"/>
</dbReference>
<keyword evidence="8" id="KW-1185">Reference proteome</keyword>
<dbReference type="PANTHER" id="PTHR44757">
    <property type="entry name" value="DIGUANYLATE CYCLASE DGCP"/>
    <property type="match status" value="1"/>
</dbReference>
<dbReference type="SUPFAM" id="SSF55073">
    <property type="entry name" value="Nucleotide cyclase"/>
    <property type="match status" value="1"/>
</dbReference>
<dbReference type="SMART" id="SM00086">
    <property type="entry name" value="PAC"/>
    <property type="match status" value="2"/>
</dbReference>
<dbReference type="InterPro" id="IPR001633">
    <property type="entry name" value="EAL_dom"/>
</dbReference>
<dbReference type="Gene3D" id="3.30.450.20">
    <property type="entry name" value="PAS domain"/>
    <property type="match status" value="2"/>
</dbReference>
<dbReference type="InterPro" id="IPR035919">
    <property type="entry name" value="EAL_sf"/>
</dbReference>
<dbReference type="PROSITE" id="PS51257">
    <property type="entry name" value="PROKAR_LIPOPROTEIN"/>
    <property type="match status" value="1"/>
</dbReference>
<sequence length="957" mass="108311">MRRKIILSFLTVFLLIIMGACFATMYAGNVTSMLSRLIQLHQIEGLRHRLIMSIQTVQSDLYTVHTTAGRKLDSIADNVALLEQAAEKCSSCHHTPEVTRQIEEVQSLIDDYQNSLSYYITASANFEHIDKLKFEAAGIGNTLLLKTEDMSVHASSKLNTLTTKVMSEVKRVSLIFISTMLFAVILSIFVAARLTKAITRPIDVLVNATRVVSTGDMDHLIDYTDRTEFGELASHFNAMITTLKNNYTKLEKEIRERKRTESELVKSESFLSNIFDSIRDPFCIIDKEFRVIRANEAYAEMKQVKLEDILDKICYESHHGQTSACEECIVERTFTTGASCTVERMDIAPDGSEKWNLIHTYPILDRTGALSHVIEYARDITERKKSEEALRESEERYALAARGSNDGLWDWDLRNDKIYFSYRWKSMLGYDEEEIGNSPDEWFNRIHPDDLSEVKAKIAAHINGVDQHYEGEFRILHQDGNYRWMLSRGLAVCDTSGSACRMAGSQTDITSRKTATEQLVYNAFHDNLTGLPNRALFMDRLQHVVDTQNRRSSPMLYAVLFLDMDRFKVVNDSMGHQIGDKLLVAMGQRLTECLRPGDTVARLGGDEFSILLENICLLEDAYDVADRIHQALSTPFMIDENEVYASVSVGIAPGPEGYERAEQVLRDADIAMYQAKKRHDSSTEIFDSTMHASILDRIMLESDLHAALVHNEFVLFYQPIIDLKTHALSGFEALVRWNHPSRGLVLPAEFIPVAEETGMIAGIGEWIILEACRELKSLQTRYPAQPPLKMNINISGRQFAHENLADMMANALQQTGVIPQSVALEITESMLLDNVELAIITMNRIREMGVEIHIDDFGTGYSSLSYLHRLPINALKVDRSFISKLTENGENQEIIRSVISLANSLNLDVIAEGVELNHQLEFINELECQFGQGYLFSKPMEAASLDEWIMTRIAKKG</sequence>
<dbReference type="EMBL" id="JAHDYS010000004">
    <property type="protein sequence ID" value="MBT1071275.1"/>
    <property type="molecule type" value="Genomic_DNA"/>
</dbReference>
<dbReference type="InterPro" id="IPR013655">
    <property type="entry name" value="PAS_fold_3"/>
</dbReference>
<dbReference type="InterPro" id="IPR001610">
    <property type="entry name" value="PAC"/>
</dbReference>
<dbReference type="PROSITE" id="PS50883">
    <property type="entry name" value="EAL"/>
    <property type="match status" value="1"/>
</dbReference>
<accession>A0ABS5U6I1</accession>
<dbReference type="Gene3D" id="6.10.340.10">
    <property type="match status" value="1"/>
</dbReference>
<feature type="domain" description="PAC" evidence="3">
    <location>
        <begin position="340"/>
        <end position="392"/>
    </location>
</feature>
<dbReference type="RefSeq" id="WP_214296988.1">
    <property type="nucleotide sequence ID" value="NZ_JAHDYS010000004.1"/>
</dbReference>
<dbReference type="InterPro" id="IPR000160">
    <property type="entry name" value="GGDEF_dom"/>
</dbReference>
<dbReference type="CDD" id="cd01949">
    <property type="entry name" value="GGDEF"/>
    <property type="match status" value="1"/>
</dbReference>
<evidence type="ECO:0000256" key="1">
    <source>
        <dbReference type="SAM" id="Phobius"/>
    </source>
</evidence>
<feature type="transmembrane region" description="Helical" evidence="1">
    <location>
        <begin position="172"/>
        <end position="192"/>
    </location>
</feature>
<evidence type="ECO:0000259" key="2">
    <source>
        <dbReference type="PROSITE" id="PS50112"/>
    </source>
</evidence>
<dbReference type="Pfam" id="PF00563">
    <property type="entry name" value="EAL"/>
    <property type="match status" value="1"/>
</dbReference>